<dbReference type="InterPro" id="IPR037185">
    <property type="entry name" value="EmrE-like"/>
</dbReference>
<sequence length="111" mass="12428">MKKTFNKGILLMIVSAFLTANGQLFWKFSQTNNKLINITIGFLLYGFGALFMIFAFKNGELSVLYPLMCISYVFALINGYIFLGETISIYNLIGILIIILGVTLLGKENKV</sequence>
<dbReference type="InterPro" id="IPR000620">
    <property type="entry name" value="EamA_dom"/>
</dbReference>
<dbReference type="Gene3D" id="1.10.3730.20">
    <property type="match status" value="1"/>
</dbReference>
<dbReference type="EMBL" id="FQVG01000050">
    <property type="protein sequence ID" value="SHF28138.1"/>
    <property type="molecule type" value="Genomic_DNA"/>
</dbReference>
<protein>
    <submittedName>
        <fullName evidence="14">EamA-like transporter family protein</fullName>
    </submittedName>
</protein>
<name>A0A1M5ACY0_9CLOT</name>
<dbReference type="PANTHER" id="PTHR30561">
    <property type="entry name" value="SMR FAMILY PROTON-DEPENDENT DRUG EFFLUX TRANSPORTER SUGE"/>
    <property type="match status" value="1"/>
</dbReference>
<evidence type="ECO:0000256" key="1">
    <source>
        <dbReference type="ARBA" id="ARBA00004651"/>
    </source>
</evidence>
<organism evidence="14 15">
    <name type="scientific">Caloramator proteoclasticus DSM 10124</name>
    <dbReference type="NCBI Taxonomy" id="1121262"/>
    <lineage>
        <taxon>Bacteria</taxon>
        <taxon>Bacillati</taxon>
        <taxon>Bacillota</taxon>
        <taxon>Clostridia</taxon>
        <taxon>Eubacteriales</taxon>
        <taxon>Clostridiaceae</taxon>
        <taxon>Caloramator</taxon>
    </lineage>
</organism>
<keyword evidence="4" id="KW-0444">Lipid biosynthesis</keyword>
<feature type="transmembrane region" description="Helical" evidence="12">
    <location>
        <begin position="38"/>
        <end position="56"/>
    </location>
</feature>
<evidence type="ECO:0000256" key="8">
    <source>
        <dbReference type="ARBA" id="ARBA00022985"/>
    </source>
</evidence>
<keyword evidence="11 12" id="KW-0472">Membrane</keyword>
<evidence type="ECO:0000256" key="2">
    <source>
        <dbReference type="ARBA" id="ARBA00007362"/>
    </source>
</evidence>
<keyword evidence="10" id="KW-0443">Lipid metabolism</keyword>
<dbReference type="GO" id="GO:0005886">
    <property type="term" value="C:plasma membrane"/>
    <property type="evidence" value="ECO:0007669"/>
    <property type="project" value="UniProtKB-SubCell"/>
</dbReference>
<dbReference type="RefSeq" id="WP_073249648.1">
    <property type="nucleotide sequence ID" value="NZ_FQVG01000050.1"/>
</dbReference>
<dbReference type="AlphaFoldDB" id="A0A1M5ACY0"/>
<keyword evidence="3" id="KW-1003">Cell membrane</keyword>
<comment type="subcellular location">
    <subcellularLocation>
        <location evidence="1">Cell membrane</location>
        <topology evidence="1">Multi-pass membrane protein</topology>
    </subcellularLocation>
</comment>
<evidence type="ECO:0000256" key="6">
    <source>
        <dbReference type="ARBA" id="ARBA00022556"/>
    </source>
</evidence>
<accession>A0A1M5ACY0</accession>
<evidence type="ECO:0000256" key="3">
    <source>
        <dbReference type="ARBA" id="ARBA00022475"/>
    </source>
</evidence>
<reference evidence="15" key="1">
    <citation type="submission" date="2016-11" db="EMBL/GenBank/DDBJ databases">
        <authorList>
            <person name="Varghese N."/>
            <person name="Submissions S."/>
        </authorList>
    </citation>
    <scope>NUCLEOTIDE SEQUENCE [LARGE SCALE GENOMIC DNA]</scope>
    <source>
        <strain evidence="15">DSM 10124</strain>
    </source>
</reference>
<dbReference type="GO" id="GO:0009103">
    <property type="term" value="P:lipopolysaccharide biosynthetic process"/>
    <property type="evidence" value="ECO:0007669"/>
    <property type="project" value="UniProtKB-KW"/>
</dbReference>
<keyword evidence="6" id="KW-0441">Lipid A biosynthesis</keyword>
<gene>
    <name evidence="14" type="ORF">SAMN02746091_02165</name>
</gene>
<evidence type="ECO:0000256" key="7">
    <source>
        <dbReference type="ARBA" id="ARBA00022692"/>
    </source>
</evidence>
<dbReference type="SUPFAM" id="SSF103481">
    <property type="entry name" value="Multidrug resistance efflux transporter EmrE"/>
    <property type="match status" value="1"/>
</dbReference>
<evidence type="ECO:0000256" key="4">
    <source>
        <dbReference type="ARBA" id="ARBA00022516"/>
    </source>
</evidence>
<keyword evidence="7 12" id="KW-0812">Transmembrane</keyword>
<keyword evidence="8" id="KW-0448">Lipopolysaccharide biosynthesis</keyword>
<keyword evidence="15" id="KW-1185">Reference proteome</keyword>
<evidence type="ECO:0000256" key="11">
    <source>
        <dbReference type="ARBA" id="ARBA00023136"/>
    </source>
</evidence>
<comment type="similarity">
    <text evidence="2">Belongs to the EamA transporter family.</text>
</comment>
<feature type="transmembrane region" description="Helical" evidence="12">
    <location>
        <begin position="89"/>
        <end position="106"/>
    </location>
</feature>
<dbReference type="PANTHER" id="PTHR30561:SF9">
    <property type="entry name" value="4-AMINO-4-DEOXY-L-ARABINOSE-PHOSPHOUNDECAPRENOL FLIPPASE SUBUNIT ARNF-RELATED"/>
    <property type="match status" value="1"/>
</dbReference>
<dbReference type="GO" id="GO:0022857">
    <property type="term" value="F:transmembrane transporter activity"/>
    <property type="evidence" value="ECO:0007669"/>
    <property type="project" value="InterPro"/>
</dbReference>
<keyword evidence="9 12" id="KW-1133">Transmembrane helix</keyword>
<dbReference type="Proteomes" id="UP000184423">
    <property type="component" value="Unassembled WGS sequence"/>
</dbReference>
<evidence type="ECO:0000313" key="15">
    <source>
        <dbReference type="Proteomes" id="UP000184423"/>
    </source>
</evidence>
<evidence type="ECO:0000256" key="5">
    <source>
        <dbReference type="ARBA" id="ARBA00022519"/>
    </source>
</evidence>
<evidence type="ECO:0000256" key="12">
    <source>
        <dbReference type="SAM" id="Phobius"/>
    </source>
</evidence>
<dbReference type="InterPro" id="IPR000390">
    <property type="entry name" value="Small_drug/metabolite_transptr"/>
</dbReference>
<evidence type="ECO:0000313" key="14">
    <source>
        <dbReference type="EMBL" id="SHF28138.1"/>
    </source>
</evidence>
<feature type="domain" description="EamA" evidence="13">
    <location>
        <begin position="11"/>
        <end position="105"/>
    </location>
</feature>
<keyword evidence="5" id="KW-0997">Cell inner membrane</keyword>
<evidence type="ECO:0000259" key="13">
    <source>
        <dbReference type="Pfam" id="PF00892"/>
    </source>
</evidence>
<feature type="transmembrane region" description="Helical" evidence="12">
    <location>
        <begin position="63"/>
        <end position="83"/>
    </location>
</feature>
<evidence type="ECO:0000256" key="10">
    <source>
        <dbReference type="ARBA" id="ARBA00023098"/>
    </source>
</evidence>
<dbReference type="Pfam" id="PF00892">
    <property type="entry name" value="EamA"/>
    <property type="match status" value="1"/>
</dbReference>
<evidence type="ECO:0000256" key="9">
    <source>
        <dbReference type="ARBA" id="ARBA00022989"/>
    </source>
</evidence>
<proteinExistence type="inferred from homology"/>